<evidence type="ECO:0000259" key="3">
    <source>
        <dbReference type="Pfam" id="PF01408"/>
    </source>
</evidence>
<dbReference type="Pfam" id="PF22725">
    <property type="entry name" value="GFO_IDH_MocA_C3"/>
    <property type="match status" value="1"/>
</dbReference>
<dbReference type="InterPro" id="IPR036291">
    <property type="entry name" value="NAD(P)-bd_dom_sf"/>
</dbReference>
<dbReference type="GO" id="GO:0000166">
    <property type="term" value="F:nucleotide binding"/>
    <property type="evidence" value="ECO:0007669"/>
    <property type="project" value="InterPro"/>
</dbReference>
<evidence type="ECO:0000313" key="5">
    <source>
        <dbReference type="EMBL" id="RST95246.1"/>
    </source>
</evidence>
<evidence type="ECO:0008006" key="7">
    <source>
        <dbReference type="Google" id="ProtNLM"/>
    </source>
</evidence>
<dbReference type="AlphaFoldDB" id="A0A429ZNJ8"/>
<dbReference type="Proteomes" id="UP000288490">
    <property type="component" value="Unassembled WGS sequence"/>
</dbReference>
<dbReference type="InterPro" id="IPR055170">
    <property type="entry name" value="GFO_IDH_MocA-like_dom"/>
</dbReference>
<dbReference type="OrthoDB" id="9815825at2"/>
<accession>A0A429ZNJ8</accession>
<dbReference type="Gene3D" id="3.30.360.10">
    <property type="entry name" value="Dihydrodipicolinate Reductase, domain 2"/>
    <property type="match status" value="1"/>
</dbReference>
<feature type="domain" description="GFO/IDH/MocA-like oxidoreductase" evidence="4">
    <location>
        <begin position="131"/>
        <end position="247"/>
    </location>
</feature>
<dbReference type="InterPro" id="IPR000683">
    <property type="entry name" value="Gfo/Idh/MocA-like_OxRdtase_N"/>
</dbReference>
<dbReference type="SUPFAM" id="SSF55347">
    <property type="entry name" value="Glyceraldehyde-3-phosphate dehydrogenase-like, C-terminal domain"/>
    <property type="match status" value="1"/>
</dbReference>
<dbReference type="Pfam" id="PF01408">
    <property type="entry name" value="GFO_IDH_MocA"/>
    <property type="match status" value="1"/>
</dbReference>
<organism evidence="5 6">
    <name type="scientific">Vagococcus bubulae</name>
    <dbReference type="NCBI Taxonomy" id="1977868"/>
    <lineage>
        <taxon>Bacteria</taxon>
        <taxon>Bacillati</taxon>
        <taxon>Bacillota</taxon>
        <taxon>Bacilli</taxon>
        <taxon>Lactobacillales</taxon>
        <taxon>Enterococcaceae</taxon>
        <taxon>Vagococcus</taxon>
    </lineage>
</organism>
<feature type="domain" description="Gfo/Idh/MocA-like oxidoreductase N-terminal" evidence="3">
    <location>
        <begin position="6"/>
        <end position="119"/>
    </location>
</feature>
<reference evidence="5 6" key="1">
    <citation type="submission" date="2017-05" db="EMBL/GenBank/DDBJ databases">
        <title>Vagococcus spp. assemblies.</title>
        <authorList>
            <person name="Gulvik C.A."/>
        </authorList>
    </citation>
    <scope>NUCLEOTIDE SEQUENCE [LARGE SCALE GENOMIC DNA]</scope>
    <source>
        <strain evidence="5 6">SS1994</strain>
    </source>
</reference>
<evidence type="ECO:0000313" key="6">
    <source>
        <dbReference type="Proteomes" id="UP000288490"/>
    </source>
</evidence>
<keyword evidence="6" id="KW-1185">Reference proteome</keyword>
<sequence length="324" mass="36536">MRLVKNIGIVGTGVIATEFVTQIDTSKYTIHSVYNRNPRSLETFKEAHQLHHGYTDYNEFLNDDDLDCVYIATPNQTHYDYAKKAIETGKHVLCEKVMVLKGEQAQELFALAKKHHVVILEAVTLFFMPMYHEVSRLLEQNVLGKISGANITFGSCKEYDVNNRFFSLEKGGGALFDIGPYALSAAVYLLGTDIELVSSEVVMAPSGVDEKSVTTLKTKNNELASVMLSFRGKLPKQILVTGDEGYLLINDFPRATTADIFYNDGTTQVIEVGDGKDVFTYEMDMLNHLANEKDLEHVPDCREVSQRVIELMDAMRREWGWELE</sequence>
<dbReference type="PANTHER" id="PTHR22604:SF105">
    <property type="entry name" value="TRANS-1,2-DIHYDROBENZENE-1,2-DIOL DEHYDROGENASE"/>
    <property type="match status" value="1"/>
</dbReference>
<dbReference type="SUPFAM" id="SSF51735">
    <property type="entry name" value="NAD(P)-binding Rossmann-fold domains"/>
    <property type="match status" value="1"/>
</dbReference>
<dbReference type="EMBL" id="NGJT01000004">
    <property type="protein sequence ID" value="RST95246.1"/>
    <property type="molecule type" value="Genomic_DNA"/>
</dbReference>
<evidence type="ECO:0000256" key="1">
    <source>
        <dbReference type="ARBA" id="ARBA00010928"/>
    </source>
</evidence>
<gene>
    <name evidence="5" type="ORF">CBF36_03165</name>
</gene>
<protein>
    <recommendedName>
        <fullName evidence="7">Gfo/Idh/MocA-like oxidoreductase N-terminal domain-containing protein</fullName>
    </recommendedName>
</protein>
<dbReference type="Gene3D" id="3.40.50.720">
    <property type="entry name" value="NAD(P)-binding Rossmann-like Domain"/>
    <property type="match status" value="1"/>
</dbReference>
<evidence type="ECO:0000259" key="4">
    <source>
        <dbReference type="Pfam" id="PF22725"/>
    </source>
</evidence>
<name>A0A429ZNJ8_9ENTE</name>
<comment type="similarity">
    <text evidence="1">Belongs to the Gfo/Idh/MocA family.</text>
</comment>
<keyword evidence="2" id="KW-0560">Oxidoreductase</keyword>
<proteinExistence type="inferred from homology"/>
<evidence type="ECO:0000256" key="2">
    <source>
        <dbReference type="ARBA" id="ARBA00023002"/>
    </source>
</evidence>
<dbReference type="PANTHER" id="PTHR22604">
    <property type="entry name" value="OXIDOREDUCTASES"/>
    <property type="match status" value="1"/>
</dbReference>
<comment type="caution">
    <text evidence="5">The sequence shown here is derived from an EMBL/GenBank/DDBJ whole genome shotgun (WGS) entry which is preliminary data.</text>
</comment>
<dbReference type="GO" id="GO:0016491">
    <property type="term" value="F:oxidoreductase activity"/>
    <property type="evidence" value="ECO:0007669"/>
    <property type="project" value="UniProtKB-KW"/>
</dbReference>
<dbReference type="InterPro" id="IPR050984">
    <property type="entry name" value="Gfo/Idh/MocA_domain"/>
</dbReference>